<dbReference type="RefSeq" id="WP_344066704.1">
    <property type="nucleotide sequence ID" value="NZ_BAAAPN010000055.1"/>
</dbReference>
<comment type="caution">
    <text evidence="3">The sequence shown here is derived from an EMBL/GenBank/DDBJ whole genome shotgun (WGS) entry which is preliminary data.</text>
</comment>
<keyword evidence="2" id="KW-0472">Membrane</keyword>
<name>A0ABN2KS95_9MICO</name>
<sequence length="180" mass="18459">MSQLHAIDVSPVPTRRPIRPTLTVVPSRYVARQFGFIVVLGVTLIVGLLAALMVNTALAKGTYVRGALVGESNILADRQEVLTHELDQLRAPAALATKALKLGMVPAQSPAFINLSAGTVVGVAQAAKSDKAFTVITAPTLGPVKGTKSAKTSAASKGTKTATKTTAKAGATSGATDKKD</sequence>
<keyword evidence="4" id="KW-1185">Reference proteome</keyword>
<proteinExistence type="predicted"/>
<evidence type="ECO:0000313" key="4">
    <source>
        <dbReference type="Proteomes" id="UP001501475"/>
    </source>
</evidence>
<evidence type="ECO:0000256" key="2">
    <source>
        <dbReference type="SAM" id="Phobius"/>
    </source>
</evidence>
<gene>
    <name evidence="3" type="ORF">GCM10009810_24490</name>
</gene>
<feature type="compositionally biased region" description="Low complexity" evidence="1">
    <location>
        <begin position="145"/>
        <end position="180"/>
    </location>
</feature>
<feature type="transmembrane region" description="Helical" evidence="2">
    <location>
        <begin position="34"/>
        <end position="58"/>
    </location>
</feature>
<dbReference type="Proteomes" id="UP001501475">
    <property type="component" value="Unassembled WGS sequence"/>
</dbReference>
<evidence type="ECO:0008006" key="5">
    <source>
        <dbReference type="Google" id="ProtNLM"/>
    </source>
</evidence>
<feature type="region of interest" description="Disordered" evidence="1">
    <location>
        <begin position="142"/>
        <end position="180"/>
    </location>
</feature>
<keyword evidence="2" id="KW-1133">Transmembrane helix</keyword>
<reference evidence="3 4" key="1">
    <citation type="journal article" date="2019" name="Int. J. Syst. Evol. Microbiol.">
        <title>The Global Catalogue of Microorganisms (GCM) 10K type strain sequencing project: providing services to taxonomists for standard genome sequencing and annotation.</title>
        <authorList>
            <consortium name="The Broad Institute Genomics Platform"/>
            <consortium name="The Broad Institute Genome Sequencing Center for Infectious Disease"/>
            <person name="Wu L."/>
            <person name="Ma J."/>
        </authorList>
    </citation>
    <scope>NUCLEOTIDE SEQUENCE [LARGE SCALE GENOMIC DNA]</scope>
    <source>
        <strain evidence="3 4">JCM 15591</strain>
    </source>
</reference>
<dbReference type="EMBL" id="BAAAPN010000055">
    <property type="protein sequence ID" value="GAA1764559.1"/>
    <property type="molecule type" value="Genomic_DNA"/>
</dbReference>
<protein>
    <recommendedName>
        <fullName evidence="5">Cell division protein FtsL</fullName>
    </recommendedName>
</protein>
<keyword evidence="2" id="KW-0812">Transmembrane</keyword>
<organism evidence="3 4">
    <name type="scientific">Nostocoides vanveenii</name>
    <dbReference type="NCBI Taxonomy" id="330835"/>
    <lineage>
        <taxon>Bacteria</taxon>
        <taxon>Bacillati</taxon>
        <taxon>Actinomycetota</taxon>
        <taxon>Actinomycetes</taxon>
        <taxon>Micrococcales</taxon>
        <taxon>Intrasporangiaceae</taxon>
        <taxon>Nostocoides</taxon>
    </lineage>
</organism>
<evidence type="ECO:0000256" key="1">
    <source>
        <dbReference type="SAM" id="MobiDB-lite"/>
    </source>
</evidence>
<evidence type="ECO:0000313" key="3">
    <source>
        <dbReference type="EMBL" id="GAA1764559.1"/>
    </source>
</evidence>
<accession>A0ABN2KS95</accession>